<dbReference type="Gene3D" id="3.10.20.90">
    <property type="entry name" value="Phosphatidylinositol 3-kinase Catalytic Subunit, Chain A, domain 1"/>
    <property type="match status" value="1"/>
</dbReference>
<keyword evidence="4" id="KW-0963">Cytoplasm</keyword>
<feature type="domain" description="FERM" evidence="11">
    <location>
        <begin position="6"/>
        <end position="290"/>
    </location>
</feature>
<dbReference type="PROSITE" id="PS50106">
    <property type="entry name" value="PDZ"/>
    <property type="match status" value="1"/>
</dbReference>
<evidence type="ECO:0000256" key="4">
    <source>
        <dbReference type="ARBA" id="ARBA00022490"/>
    </source>
</evidence>
<gene>
    <name evidence="13" type="primary">ptpn3</name>
</gene>
<feature type="domain" description="Tyrosine specific protein phosphatases" evidence="10">
    <location>
        <begin position="720"/>
        <end position="793"/>
    </location>
</feature>
<keyword evidence="14" id="KW-1185">Reference proteome</keyword>
<evidence type="ECO:0000256" key="5">
    <source>
        <dbReference type="ARBA" id="ARBA00022801"/>
    </source>
</evidence>
<reference evidence="13" key="3">
    <citation type="submission" date="2025-09" db="UniProtKB">
        <authorList>
            <consortium name="Ensembl"/>
        </authorList>
    </citation>
    <scope>IDENTIFICATION</scope>
</reference>
<dbReference type="PROSITE" id="PS50056">
    <property type="entry name" value="TYR_PHOSPHATASE_2"/>
    <property type="match status" value="1"/>
</dbReference>
<evidence type="ECO:0000256" key="6">
    <source>
        <dbReference type="ARBA" id="ARBA00022912"/>
    </source>
</evidence>
<dbReference type="InterPro" id="IPR019747">
    <property type="entry name" value="FERM_CS"/>
</dbReference>
<dbReference type="PROSITE" id="PS00383">
    <property type="entry name" value="TYR_PHOSPHATASE_1"/>
    <property type="match status" value="1"/>
</dbReference>
<dbReference type="PROSITE" id="PS00660">
    <property type="entry name" value="FERM_1"/>
    <property type="match status" value="1"/>
</dbReference>
<dbReference type="InterPro" id="IPR003595">
    <property type="entry name" value="Tyr_Pase_cat"/>
</dbReference>
<reference evidence="13 14" key="1">
    <citation type="submission" date="2020-06" db="EMBL/GenBank/DDBJ databases">
        <authorList>
            <consortium name="Wellcome Sanger Institute Data Sharing"/>
        </authorList>
    </citation>
    <scope>NUCLEOTIDE SEQUENCE [LARGE SCALE GENOMIC DNA]</scope>
</reference>
<sequence length="811" mass="90904">MSAADLLCLVLFPDGNTQTFTISKQHDGCVLFALVCAQLAVQESQYYGLLISENTLRETSPRWLDLKKPLKKQLKGSSPFFLVFRVRFFISDPNSLQHEQTRHFYFLQIKTDIQEGRLKCPLSSAVVLASYAVQSEQGDYTSGSPPGYLSNARFLPEQNVDFLSKVEALHPQHRGLSKCEAELCFLNTARTLELYGVELHVAKDVGKSALSVGIASGGVALFCNLICTNFFPWINIVKISFKNKTLSIHVRRKHGEEGEQVVAVNTLSSRSCKNLWKSCVDHHSFYLRKNTPASPTNRPLYRKLVGGKLWESAVKSVSTEHLETRSLPSRSPPNTPNWRSTRLRQDVHKPRPSSVDNLVNEMSDGTESEEVFYTYRKSLDDGKTNVSHADDMAGNESTGDKSVTIDGDLLLVKFSPDSDGKFGFNVKGGSDQKTPLVISHVHPDSPAAQCTPAVCVGDELVLVNGRDVSEHTHQQVVMFIKASRETHTNQLTLLLRRRGVLLRPASSLKFDFNLSLLGDVPLPASQLSGQSLEESMTHLERGVSTGTLLLQFEKLYRKKPGLSLMCAKMPENIEKNRYKDVLPYDSTRVVLNEEDEDYINASHVKTEPAGSVLRYIATQGPLGHTCTDFWRCVWEQKVAHIIMLTTLTERGRTKCHQYWPHTPETKDYGYLQVCCHSEEGNLTYVRRELTLTNTRTGEGRGLTHLQYVAWPDHGPPDDASDFLDFVQSVRSLMRGAEPLMVHCSAGIGRTGVLITMETALTLMEKEEPVCPLQIIQSLRDQRAMMVQTSCQFTFVCEAILKIYKEKKVTAQ</sequence>
<dbReference type="InterPro" id="IPR001478">
    <property type="entry name" value="PDZ"/>
</dbReference>
<dbReference type="SMART" id="SM00228">
    <property type="entry name" value="PDZ"/>
    <property type="match status" value="1"/>
</dbReference>
<comment type="subcellular location">
    <subcellularLocation>
        <location evidence="1">Cytoplasm</location>
        <location evidence="1">Cytoskeleton</location>
    </subcellularLocation>
</comment>
<dbReference type="SUPFAM" id="SSF47031">
    <property type="entry name" value="Second domain of FERM"/>
    <property type="match status" value="1"/>
</dbReference>
<comment type="similarity">
    <text evidence="2">Belongs to the protein-tyrosine phosphatase family. Non-receptor class subfamily.</text>
</comment>
<dbReference type="PANTHER" id="PTHR45706:SF5">
    <property type="entry name" value="TYROSINE-PROTEIN PHOSPHATASE NON-RECEPTOR TYPE 3"/>
    <property type="match status" value="1"/>
</dbReference>
<organism evidence="13 14">
    <name type="scientific">Denticeps clupeoides</name>
    <name type="common">denticle herring</name>
    <dbReference type="NCBI Taxonomy" id="299321"/>
    <lineage>
        <taxon>Eukaryota</taxon>
        <taxon>Metazoa</taxon>
        <taxon>Chordata</taxon>
        <taxon>Craniata</taxon>
        <taxon>Vertebrata</taxon>
        <taxon>Euteleostomi</taxon>
        <taxon>Actinopterygii</taxon>
        <taxon>Neopterygii</taxon>
        <taxon>Teleostei</taxon>
        <taxon>Clupei</taxon>
        <taxon>Clupeiformes</taxon>
        <taxon>Denticipitoidei</taxon>
        <taxon>Denticipitidae</taxon>
        <taxon>Denticeps</taxon>
    </lineage>
</organism>
<dbReference type="SMART" id="SM01196">
    <property type="entry name" value="FERM_C"/>
    <property type="match status" value="1"/>
</dbReference>
<dbReference type="InterPro" id="IPR029021">
    <property type="entry name" value="Prot-tyrosine_phosphatase-like"/>
</dbReference>
<dbReference type="InterPro" id="IPR011993">
    <property type="entry name" value="PH-like_dom_sf"/>
</dbReference>
<evidence type="ECO:0000259" key="10">
    <source>
        <dbReference type="PROSITE" id="PS50056"/>
    </source>
</evidence>
<dbReference type="Gene3D" id="3.90.190.10">
    <property type="entry name" value="Protein tyrosine phosphatase superfamily"/>
    <property type="match status" value="1"/>
</dbReference>
<dbReference type="AlphaFoldDB" id="A0AAY4DM30"/>
<dbReference type="PRINTS" id="PR00700">
    <property type="entry name" value="PRTYPHPHTASE"/>
</dbReference>
<keyword evidence="7" id="KW-0206">Cytoskeleton</keyword>
<dbReference type="PROSITE" id="PS50057">
    <property type="entry name" value="FERM_3"/>
    <property type="match status" value="1"/>
</dbReference>
<dbReference type="Pfam" id="PF09379">
    <property type="entry name" value="FERM_N"/>
    <property type="match status" value="1"/>
</dbReference>
<dbReference type="PRINTS" id="PR00935">
    <property type="entry name" value="BAND41"/>
</dbReference>
<name>A0AAY4DM30_9TELE</name>
<dbReference type="Ensembl" id="ENSDCDT00010056803.1">
    <property type="protein sequence ID" value="ENSDCDP00010046597.1"/>
    <property type="gene ID" value="ENSDCDG00010028296.1"/>
</dbReference>
<feature type="domain" description="PDZ" evidence="12">
    <location>
        <begin position="411"/>
        <end position="483"/>
    </location>
</feature>
<dbReference type="InterPro" id="IPR029071">
    <property type="entry name" value="Ubiquitin-like_domsf"/>
</dbReference>
<evidence type="ECO:0000313" key="14">
    <source>
        <dbReference type="Proteomes" id="UP000694580"/>
    </source>
</evidence>
<dbReference type="Gene3D" id="2.30.29.30">
    <property type="entry name" value="Pleckstrin-homology domain (PH domain)/Phosphotyrosine-binding domain (PTB)"/>
    <property type="match status" value="1"/>
</dbReference>
<dbReference type="GO" id="GO:0005856">
    <property type="term" value="C:cytoskeleton"/>
    <property type="evidence" value="ECO:0007669"/>
    <property type="project" value="UniProtKB-SubCell"/>
</dbReference>
<dbReference type="SMART" id="SM00194">
    <property type="entry name" value="PTPc"/>
    <property type="match status" value="1"/>
</dbReference>
<dbReference type="Gene3D" id="1.20.80.10">
    <property type="match status" value="1"/>
</dbReference>
<keyword evidence="6" id="KW-0904">Protein phosphatase</keyword>
<dbReference type="InterPro" id="IPR014352">
    <property type="entry name" value="FERM/acyl-CoA-bd_prot_sf"/>
</dbReference>
<dbReference type="Proteomes" id="UP000694580">
    <property type="component" value="Chromosome 5"/>
</dbReference>
<evidence type="ECO:0000256" key="3">
    <source>
        <dbReference type="ARBA" id="ARBA00013064"/>
    </source>
</evidence>
<dbReference type="SUPFAM" id="SSF50156">
    <property type="entry name" value="PDZ domain-like"/>
    <property type="match status" value="1"/>
</dbReference>
<evidence type="ECO:0000313" key="13">
    <source>
        <dbReference type="Ensembl" id="ENSDCDP00010046597.1"/>
    </source>
</evidence>
<dbReference type="CTD" id="5774"/>
<dbReference type="RefSeq" id="XP_028836447.1">
    <property type="nucleotide sequence ID" value="XM_028980614.1"/>
</dbReference>
<dbReference type="SUPFAM" id="SSF54236">
    <property type="entry name" value="Ubiquitin-like"/>
    <property type="match status" value="1"/>
</dbReference>
<dbReference type="GO" id="GO:0004725">
    <property type="term" value="F:protein tyrosine phosphatase activity"/>
    <property type="evidence" value="ECO:0007669"/>
    <property type="project" value="UniProtKB-EC"/>
</dbReference>
<dbReference type="InterPro" id="IPR019748">
    <property type="entry name" value="FERM_central"/>
</dbReference>
<evidence type="ECO:0000259" key="12">
    <source>
        <dbReference type="PROSITE" id="PS50106"/>
    </source>
</evidence>
<dbReference type="InterPro" id="IPR019749">
    <property type="entry name" value="Band_41_domain"/>
</dbReference>
<protein>
    <recommendedName>
        <fullName evidence="3">protein-tyrosine-phosphatase</fullName>
        <ecNumber evidence="3">3.1.3.48</ecNumber>
    </recommendedName>
</protein>
<dbReference type="FunFam" id="2.30.29.30:FF:000002">
    <property type="entry name" value="Band 4.1-like protein 5 isoform 1"/>
    <property type="match status" value="1"/>
</dbReference>
<proteinExistence type="inferred from homology"/>
<dbReference type="InterPro" id="IPR036034">
    <property type="entry name" value="PDZ_sf"/>
</dbReference>
<feature type="region of interest" description="Disordered" evidence="8">
    <location>
        <begin position="321"/>
        <end position="363"/>
    </location>
</feature>
<evidence type="ECO:0000256" key="2">
    <source>
        <dbReference type="ARBA" id="ARBA00009649"/>
    </source>
</evidence>
<feature type="domain" description="Tyrosine-protein phosphatase" evidence="9">
    <location>
        <begin position="548"/>
        <end position="802"/>
    </location>
</feature>
<dbReference type="Pfam" id="PF00102">
    <property type="entry name" value="Y_phosphatase"/>
    <property type="match status" value="1"/>
</dbReference>
<dbReference type="GeneTree" id="ENSGT00940000157888"/>
<dbReference type="InterPro" id="IPR018979">
    <property type="entry name" value="FERM_N"/>
</dbReference>
<dbReference type="Pfam" id="PF00595">
    <property type="entry name" value="PDZ"/>
    <property type="match status" value="1"/>
</dbReference>
<evidence type="ECO:0000259" key="11">
    <source>
        <dbReference type="PROSITE" id="PS50057"/>
    </source>
</evidence>
<dbReference type="SUPFAM" id="SSF52799">
    <property type="entry name" value="(Phosphotyrosine protein) phosphatases II"/>
    <property type="match status" value="1"/>
</dbReference>
<dbReference type="InterPro" id="IPR035963">
    <property type="entry name" value="FERM_2"/>
</dbReference>
<dbReference type="InterPro" id="IPR016130">
    <property type="entry name" value="Tyr_Pase_AS"/>
</dbReference>
<evidence type="ECO:0000256" key="8">
    <source>
        <dbReference type="SAM" id="MobiDB-lite"/>
    </source>
</evidence>
<dbReference type="CDD" id="cd14473">
    <property type="entry name" value="FERM_B-lobe"/>
    <property type="match status" value="1"/>
</dbReference>
<dbReference type="GeneID" id="114790500"/>
<dbReference type="SUPFAM" id="SSF50729">
    <property type="entry name" value="PH domain-like"/>
    <property type="match status" value="1"/>
</dbReference>
<dbReference type="Pfam" id="PF00373">
    <property type="entry name" value="FERM_M"/>
    <property type="match status" value="1"/>
</dbReference>
<dbReference type="Pfam" id="PF09380">
    <property type="entry name" value="FERM_C"/>
    <property type="match status" value="1"/>
</dbReference>
<dbReference type="InterPro" id="IPR000242">
    <property type="entry name" value="PTP_cat"/>
</dbReference>
<reference evidence="13" key="2">
    <citation type="submission" date="2025-08" db="UniProtKB">
        <authorList>
            <consortium name="Ensembl"/>
        </authorList>
    </citation>
    <scope>IDENTIFICATION</scope>
</reference>
<dbReference type="SMART" id="SM00404">
    <property type="entry name" value="PTPc_motif"/>
    <property type="match status" value="1"/>
</dbReference>
<dbReference type="GO" id="GO:0005737">
    <property type="term" value="C:cytoplasm"/>
    <property type="evidence" value="ECO:0007669"/>
    <property type="project" value="TreeGrafter"/>
</dbReference>
<dbReference type="InterPro" id="IPR000387">
    <property type="entry name" value="Tyr_Pase_dom"/>
</dbReference>
<dbReference type="PANTHER" id="PTHR45706">
    <property type="entry name" value="TYROSINE-PROTEIN PHOSPHATASE"/>
    <property type="match status" value="1"/>
</dbReference>
<dbReference type="InterPro" id="IPR000299">
    <property type="entry name" value="FERM_domain"/>
</dbReference>
<dbReference type="EC" id="3.1.3.48" evidence="3"/>
<accession>A0AAY4DM30</accession>
<dbReference type="FunFam" id="1.20.80.10:FF:000003">
    <property type="entry name" value="Tyrosine-protein phosphatase non-receptor type 4"/>
    <property type="match status" value="1"/>
</dbReference>
<evidence type="ECO:0000259" key="9">
    <source>
        <dbReference type="PROSITE" id="PS50055"/>
    </source>
</evidence>
<dbReference type="SMART" id="SM00295">
    <property type="entry name" value="B41"/>
    <property type="match status" value="1"/>
</dbReference>
<evidence type="ECO:0000256" key="7">
    <source>
        <dbReference type="ARBA" id="ARBA00023212"/>
    </source>
</evidence>
<evidence type="ECO:0000256" key="1">
    <source>
        <dbReference type="ARBA" id="ARBA00004245"/>
    </source>
</evidence>
<dbReference type="PROSITE" id="PS50055">
    <property type="entry name" value="TYR_PHOSPHATASE_PTP"/>
    <property type="match status" value="1"/>
</dbReference>
<keyword evidence="5" id="KW-0378">Hydrolase</keyword>
<dbReference type="Gene3D" id="2.30.42.10">
    <property type="match status" value="1"/>
</dbReference>
<dbReference type="GO" id="GO:0009898">
    <property type="term" value="C:cytoplasmic side of plasma membrane"/>
    <property type="evidence" value="ECO:0007669"/>
    <property type="project" value="TreeGrafter"/>
</dbReference>
<dbReference type="InterPro" id="IPR018980">
    <property type="entry name" value="FERM_PH-like_C"/>
</dbReference>
<dbReference type="PROSITE" id="PS00661">
    <property type="entry name" value="FERM_2"/>
    <property type="match status" value="1"/>
</dbReference>